<dbReference type="Proteomes" id="UP000663760">
    <property type="component" value="Chromosome 2"/>
</dbReference>
<evidence type="ECO:0000256" key="5">
    <source>
        <dbReference type="SAM" id="MobiDB-lite"/>
    </source>
</evidence>
<dbReference type="PANTHER" id="PTHR31744:SF79">
    <property type="entry name" value="NAC DOMAIN-CONTAINING PROTEIN"/>
    <property type="match status" value="1"/>
</dbReference>
<feature type="compositionally biased region" description="Low complexity" evidence="5">
    <location>
        <begin position="184"/>
        <end position="198"/>
    </location>
</feature>
<name>A0A7I8K339_SPIIN</name>
<proteinExistence type="predicted"/>
<dbReference type="SUPFAM" id="SSF101941">
    <property type="entry name" value="NAC domain"/>
    <property type="match status" value="1"/>
</dbReference>
<dbReference type="EMBL" id="LR746265">
    <property type="protein sequence ID" value="CAA7391526.1"/>
    <property type="molecule type" value="Genomic_DNA"/>
</dbReference>
<feature type="region of interest" description="Disordered" evidence="5">
    <location>
        <begin position="168"/>
        <end position="203"/>
    </location>
</feature>
<feature type="domain" description="NAC" evidence="6">
    <location>
        <begin position="10"/>
        <end position="160"/>
    </location>
</feature>
<keyword evidence="8" id="KW-1185">Reference proteome</keyword>
<keyword evidence="2" id="KW-0238">DNA-binding</keyword>
<evidence type="ECO:0000313" key="7">
    <source>
        <dbReference type="EMBL" id="CAA7391526.1"/>
    </source>
</evidence>
<dbReference type="InterPro" id="IPR036093">
    <property type="entry name" value="NAC_dom_sf"/>
</dbReference>
<dbReference type="PROSITE" id="PS51005">
    <property type="entry name" value="NAC"/>
    <property type="match status" value="1"/>
</dbReference>
<reference evidence="7" key="1">
    <citation type="submission" date="2020-02" db="EMBL/GenBank/DDBJ databases">
        <authorList>
            <person name="Scholz U."/>
            <person name="Mascher M."/>
            <person name="Fiebig A."/>
        </authorList>
    </citation>
    <scope>NUCLEOTIDE SEQUENCE</scope>
</reference>
<dbReference type="PANTHER" id="PTHR31744">
    <property type="entry name" value="PROTEIN CUP-SHAPED COTYLEDON 2-RELATED"/>
    <property type="match status" value="1"/>
</dbReference>
<protein>
    <recommendedName>
        <fullName evidence="6">NAC domain-containing protein</fullName>
    </recommendedName>
</protein>
<evidence type="ECO:0000256" key="4">
    <source>
        <dbReference type="ARBA" id="ARBA00023242"/>
    </source>
</evidence>
<feature type="compositionally biased region" description="Basic and acidic residues" evidence="5">
    <location>
        <begin position="168"/>
        <end position="177"/>
    </location>
</feature>
<evidence type="ECO:0000259" key="6">
    <source>
        <dbReference type="PROSITE" id="PS51005"/>
    </source>
</evidence>
<keyword evidence="3" id="KW-0804">Transcription</keyword>
<keyword evidence="1" id="KW-0805">Transcription regulation</keyword>
<evidence type="ECO:0000256" key="3">
    <source>
        <dbReference type="ARBA" id="ARBA00023163"/>
    </source>
</evidence>
<evidence type="ECO:0000256" key="1">
    <source>
        <dbReference type="ARBA" id="ARBA00023015"/>
    </source>
</evidence>
<evidence type="ECO:0000313" key="8">
    <source>
        <dbReference type="Proteomes" id="UP000663760"/>
    </source>
</evidence>
<evidence type="ECO:0000256" key="2">
    <source>
        <dbReference type="ARBA" id="ARBA00023125"/>
    </source>
</evidence>
<accession>A0A7I8K339</accession>
<organism evidence="7 8">
    <name type="scientific">Spirodela intermedia</name>
    <name type="common">Intermediate duckweed</name>
    <dbReference type="NCBI Taxonomy" id="51605"/>
    <lineage>
        <taxon>Eukaryota</taxon>
        <taxon>Viridiplantae</taxon>
        <taxon>Streptophyta</taxon>
        <taxon>Embryophyta</taxon>
        <taxon>Tracheophyta</taxon>
        <taxon>Spermatophyta</taxon>
        <taxon>Magnoliopsida</taxon>
        <taxon>Liliopsida</taxon>
        <taxon>Araceae</taxon>
        <taxon>Lemnoideae</taxon>
        <taxon>Spirodela</taxon>
    </lineage>
</organism>
<gene>
    <name evidence="7" type="ORF">SI8410_02002809</name>
</gene>
<dbReference type="Gene3D" id="2.170.150.80">
    <property type="entry name" value="NAC domain"/>
    <property type="match status" value="1"/>
</dbReference>
<dbReference type="AlphaFoldDB" id="A0A7I8K339"/>
<dbReference type="GO" id="GO:0006355">
    <property type="term" value="P:regulation of DNA-templated transcription"/>
    <property type="evidence" value="ECO:0007669"/>
    <property type="project" value="InterPro"/>
</dbReference>
<dbReference type="Pfam" id="PF02365">
    <property type="entry name" value="NAM"/>
    <property type="match status" value="1"/>
</dbReference>
<sequence length="289" mass="32483">MEEGGWSEIDLPGFRFHPTEEELLDFYLKGAVQGNKLSNSVIAFHNIYRHDPRELPGLARTGEREWYFFVPRDKLSSNGGKPKRTTERGFWKATGSDRPIRSVSDPSRLIGLKKTLVFYEGRAPRGIKTDWIMNEYRLPDTISSPHLPKGDIVLCKIYRKAKSMKELEKRVAPEGKSRPAPCVTSGAETSYSASATSSSDRDISVQAPPVLPLLEPEGSKKETKVEMEAEVNSIPRVSDPTGGAIRFPADLGMLQVPPRSNFDWMADAYLMRTPWLDDISPCYANIFNF</sequence>
<dbReference type="GO" id="GO:0003677">
    <property type="term" value="F:DNA binding"/>
    <property type="evidence" value="ECO:0007669"/>
    <property type="project" value="UniProtKB-KW"/>
</dbReference>
<dbReference type="InterPro" id="IPR003441">
    <property type="entry name" value="NAC-dom"/>
</dbReference>
<dbReference type="OrthoDB" id="1880352at2759"/>
<keyword evidence="4" id="KW-0539">Nucleus</keyword>